<dbReference type="GO" id="GO:0016301">
    <property type="term" value="F:kinase activity"/>
    <property type="evidence" value="ECO:0007669"/>
    <property type="project" value="UniProtKB-KW"/>
</dbReference>
<dbReference type="Proteomes" id="UP000650994">
    <property type="component" value="Unassembled WGS sequence"/>
</dbReference>
<reference evidence="2" key="3">
    <citation type="submission" date="2016-11" db="EMBL/GenBank/DDBJ databases">
        <authorList>
            <person name="Jaros S."/>
            <person name="Januszkiewicz K."/>
            <person name="Wedrychowicz H."/>
        </authorList>
    </citation>
    <scope>NUCLEOTIDE SEQUENCE [LARGE SCALE GENOMIC DNA]</scope>
    <source>
        <strain evidence="2">DSM 27989</strain>
    </source>
</reference>
<evidence type="ECO:0000313" key="3">
    <source>
        <dbReference type="Proteomes" id="UP000184120"/>
    </source>
</evidence>
<reference evidence="1" key="5">
    <citation type="submission" date="2024-05" db="EMBL/GenBank/DDBJ databases">
        <authorList>
            <person name="Sun Q."/>
            <person name="Zhou Y."/>
        </authorList>
    </citation>
    <scope>NUCLEOTIDE SEQUENCE</scope>
    <source>
        <strain evidence="1">CGMCC 1.12707</strain>
    </source>
</reference>
<reference evidence="4" key="4">
    <citation type="journal article" date="2019" name="Int. J. Syst. Evol. Microbiol.">
        <title>The Global Catalogue of Microorganisms (GCM) 10K type strain sequencing project: providing services to taxonomists for standard genome sequencing and annotation.</title>
        <authorList>
            <consortium name="The Broad Institute Genomics Platform"/>
            <consortium name="The Broad Institute Genome Sequencing Center for Infectious Disease"/>
            <person name="Wu L."/>
            <person name="Ma J."/>
        </authorList>
    </citation>
    <scope>NUCLEOTIDE SEQUENCE [LARGE SCALE GENOMIC DNA]</scope>
    <source>
        <strain evidence="4">CGMCC 1.12707</strain>
    </source>
</reference>
<dbReference type="Pfam" id="PF06293">
    <property type="entry name" value="Kdo"/>
    <property type="match status" value="1"/>
</dbReference>
<name>A0A1M6XYY3_9FLAO</name>
<keyword evidence="4" id="KW-1185">Reference proteome</keyword>
<proteinExistence type="predicted"/>
<dbReference type="RefSeq" id="WP_072931534.1">
    <property type="nucleotide sequence ID" value="NZ_BMFL01000005.1"/>
</dbReference>
<keyword evidence="2" id="KW-0418">Kinase</keyword>
<organism evidence="2 3">
    <name type="scientific">Chishuiella changwenlii</name>
    <dbReference type="NCBI Taxonomy" id="1434701"/>
    <lineage>
        <taxon>Bacteria</taxon>
        <taxon>Pseudomonadati</taxon>
        <taxon>Bacteroidota</taxon>
        <taxon>Flavobacteriia</taxon>
        <taxon>Flavobacteriales</taxon>
        <taxon>Weeksellaceae</taxon>
        <taxon>Chishuiella</taxon>
    </lineage>
</organism>
<dbReference type="InterPro" id="IPR011009">
    <property type="entry name" value="Kinase-like_dom_sf"/>
</dbReference>
<evidence type="ECO:0000313" key="2">
    <source>
        <dbReference type="EMBL" id="SHL11211.1"/>
    </source>
</evidence>
<dbReference type="EMBL" id="FRBH01000006">
    <property type="protein sequence ID" value="SHL11211.1"/>
    <property type="molecule type" value="Genomic_DNA"/>
</dbReference>
<reference evidence="1" key="1">
    <citation type="journal article" date="2014" name="Int. J. Syst. Evol. Microbiol.">
        <title>Complete genome of a new Firmicutes species belonging to the dominant human colonic microbiota ('Ruminococcus bicirculans') reveals two chromosomes and a selective capacity to utilize plant glucans.</title>
        <authorList>
            <consortium name="NISC Comparative Sequencing Program"/>
            <person name="Wegmann U."/>
            <person name="Louis P."/>
            <person name="Goesmann A."/>
            <person name="Henrissat B."/>
            <person name="Duncan S.H."/>
            <person name="Flint H.J."/>
        </authorList>
    </citation>
    <scope>NUCLEOTIDE SEQUENCE</scope>
    <source>
        <strain evidence="1">CGMCC 1.12707</strain>
    </source>
</reference>
<dbReference type="OrthoDB" id="9773772at2"/>
<keyword evidence="2" id="KW-0808">Transferase</keyword>
<dbReference type="AlphaFoldDB" id="A0A1M6XYY3"/>
<sequence length="259" mass="30643">MSSKIILNNQFPTTESEVESIIKNFASIDDYIAKGTRNSIKKVTLKCGKTATIKSFKIPNIINKVVYRFFRKSKAERSFEYANRLVDLDFKTPFPIAYIENKTAFTFLDSYYLCELVEADLTYRELVEIPDYPNKNEILKQFTQFTYKLHEAGIEFLDHSPGNTLIKKINENEYEFYLVDLNRMNFHDNMDFDLRMKNFSRLTPQKGMVEIMAKEYANLINQPAQKVIDTMWDKTEEFQEKFHEKQRRKKKLKALIGKK</sequence>
<gene>
    <name evidence="1" type="ORF">GCM10010984_09610</name>
    <name evidence="2" type="ORF">SAMN05443634_10620</name>
</gene>
<dbReference type="EMBL" id="BMFL01000005">
    <property type="protein sequence ID" value="GGE94032.1"/>
    <property type="molecule type" value="Genomic_DNA"/>
</dbReference>
<dbReference type="STRING" id="1434701.SAMN05443634_10620"/>
<reference evidence="3" key="2">
    <citation type="submission" date="2016-11" db="EMBL/GenBank/DDBJ databases">
        <authorList>
            <person name="Varghese N."/>
            <person name="Submissions S."/>
        </authorList>
    </citation>
    <scope>NUCLEOTIDE SEQUENCE [LARGE SCALE GENOMIC DNA]</scope>
    <source>
        <strain evidence="3">DSM 27989</strain>
    </source>
</reference>
<dbReference type="Proteomes" id="UP000184120">
    <property type="component" value="Unassembled WGS sequence"/>
</dbReference>
<dbReference type="SUPFAM" id="SSF56112">
    <property type="entry name" value="Protein kinase-like (PK-like)"/>
    <property type="match status" value="1"/>
</dbReference>
<evidence type="ECO:0000313" key="4">
    <source>
        <dbReference type="Proteomes" id="UP000650994"/>
    </source>
</evidence>
<accession>A0A1M6XYY3</accession>
<evidence type="ECO:0000313" key="1">
    <source>
        <dbReference type="EMBL" id="GGE94032.1"/>
    </source>
</evidence>
<protein>
    <submittedName>
        <fullName evidence="2">Lipopolysaccharide kinase (Kdo/WaaP) family protein</fullName>
    </submittedName>
</protein>